<reference evidence="1" key="1">
    <citation type="journal article" date="2022" name="bioRxiv">
        <title>Population genetic analysis of Ophidiomyces ophidiicola, the causative agent of snake fungal disease, indicates recent introductions to the USA.</title>
        <authorList>
            <person name="Ladner J.T."/>
            <person name="Palmer J.M."/>
            <person name="Ettinger C.L."/>
            <person name="Stajich J.E."/>
            <person name="Farrell T.M."/>
            <person name="Glorioso B.M."/>
            <person name="Lawson B."/>
            <person name="Price S.J."/>
            <person name="Stengle A.G."/>
            <person name="Grear D.A."/>
            <person name="Lorch J.M."/>
        </authorList>
    </citation>
    <scope>NUCLEOTIDE SEQUENCE</scope>
    <source>
        <strain evidence="1">NWHC 24266-5</strain>
    </source>
</reference>
<accession>A0ACB8UQV5</accession>
<proteinExistence type="predicted"/>
<gene>
    <name evidence="1" type="ORF">LOY88_005547</name>
</gene>
<organism evidence="1">
    <name type="scientific">Ophidiomyces ophidiicola</name>
    <dbReference type="NCBI Taxonomy" id="1387563"/>
    <lineage>
        <taxon>Eukaryota</taxon>
        <taxon>Fungi</taxon>
        <taxon>Dikarya</taxon>
        <taxon>Ascomycota</taxon>
        <taxon>Pezizomycotina</taxon>
        <taxon>Eurotiomycetes</taxon>
        <taxon>Eurotiomycetidae</taxon>
        <taxon>Onygenales</taxon>
        <taxon>Onygenaceae</taxon>
        <taxon>Ophidiomyces</taxon>
    </lineage>
</organism>
<name>A0ACB8UQV5_9EURO</name>
<evidence type="ECO:0000313" key="1">
    <source>
        <dbReference type="EMBL" id="KAI2383045.1"/>
    </source>
</evidence>
<sequence>MAGRLWKALDTTVALSDKLNSSLSSPSPAVSDEHPSPLLLLSASTQALKSQATKISLLAINTPFTPSAICTILSEVNDSALPSLTAAALLLSPAKYTQTFHGDAKTLVQDILHELTVLIRNIKNVSIKYEENKSFRLGEDEKHGITTATGRVWKVCDQIATIASDGVVGLVIKKAKEHLELVQDCIRELKEWDPENDDGDDGLWDDEFGDDGEDDTQGNMGGKIGHVLATDGDEDSEEGNRTGKLVDEKNYLLRLFTLTTQLYTAIIAHRLKKITDISILPKICSKLDTLTACLRDLPNLVDEAAGSLYEGNLEFADAYSLKLRDRAFETIDLLREPWAIEATHSILGDKAARKEVEDKFSEWGSVWLKVADELVKDREE</sequence>
<dbReference type="EMBL" id="JALBCA010000101">
    <property type="protein sequence ID" value="KAI2383045.1"/>
    <property type="molecule type" value="Genomic_DNA"/>
</dbReference>
<protein>
    <submittedName>
        <fullName evidence="1">Uncharacterized protein</fullName>
    </submittedName>
</protein>
<comment type="caution">
    <text evidence="1">The sequence shown here is derived from an EMBL/GenBank/DDBJ whole genome shotgun (WGS) entry which is preliminary data.</text>
</comment>